<dbReference type="AlphaFoldDB" id="A0AAN9MLR0"/>
<keyword evidence="2" id="KW-0472">Membrane</keyword>
<evidence type="ECO:0000256" key="2">
    <source>
        <dbReference type="SAM" id="Phobius"/>
    </source>
</evidence>
<comment type="caution">
    <text evidence="3">The sequence shown here is derived from an EMBL/GenBank/DDBJ whole genome shotgun (WGS) entry which is preliminary data.</text>
</comment>
<gene>
    <name evidence="3" type="ORF">VNO80_16220</name>
</gene>
<evidence type="ECO:0000256" key="1">
    <source>
        <dbReference type="SAM" id="MobiDB-lite"/>
    </source>
</evidence>
<keyword evidence="2" id="KW-0812">Transmembrane</keyword>
<dbReference type="PANTHER" id="PTHR36374:SF1">
    <property type="entry name" value="OS01G0969000 PROTEIN"/>
    <property type="match status" value="1"/>
</dbReference>
<feature type="transmembrane region" description="Helical" evidence="2">
    <location>
        <begin position="93"/>
        <end position="112"/>
    </location>
</feature>
<evidence type="ECO:0000313" key="3">
    <source>
        <dbReference type="EMBL" id="KAK7356939.1"/>
    </source>
</evidence>
<accession>A0AAN9MLR0</accession>
<keyword evidence="2" id="KW-1133">Transmembrane helix</keyword>
<proteinExistence type="predicted"/>
<dbReference type="Proteomes" id="UP001374584">
    <property type="component" value="Unassembled WGS sequence"/>
</dbReference>
<organism evidence="3 4">
    <name type="scientific">Phaseolus coccineus</name>
    <name type="common">Scarlet runner bean</name>
    <name type="synonym">Phaseolus multiflorus</name>
    <dbReference type="NCBI Taxonomy" id="3886"/>
    <lineage>
        <taxon>Eukaryota</taxon>
        <taxon>Viridiplantae</taxon>
        <taxon>Streptophyta</taxon>
        <taxon>Embryophyta</taxon>
        <taxon>Tracheophyta</taxon>
        <taxon>Spermatophyta</taxon>
        <taxon>Magnoliopsida</taxon>
        <taxon>eudicotyledons</taxon>
        <taxon>Gunneridae</taxon>
        <taxon>Pentapetalae</taxon>
        <taxon>rosids</taxon>
        <taxon>fabids</taxon>
        <taxon>Fabales</taxon>
        <taxon>Fabaceae</taxon>
        <taxon>Papilionoideae</taxon>
        <taxon>50 kb inversion clade</taxon>
        <taxon>NPAAA clade</taxon>
        <taxon>indigoferoid/millettioid clade</taxon>
        <taxon>Phaseoleae</taxon>
        <taxon>Phaseolus</taxon>
    </lineage>
</organism>
<evidence type="ECO:0000313" key="4">
    <source>
        <dbReference type="Proteomes" id="UP001374584"/>
    </source>
</evidence>
<name>A0AAN9MLR0_PHACN</name>
<feature type="region of interest" description="Disordered" evidence="1">
    <location>
        <begin position="117"/>
        <end position="136"/>
    </location>
</feature>
<feature type="compositionally biased region" description="Pro residues" evidence="1">
    <location>
        <begin position="32"/>
        <end position="46"/>
    </location>
</feature>
<dbReference type="GO" id="GO:0009507">
    <property type="term" value="C:chloroplast"/>
    <property type="evidence" value="ECO:0007669"/>
    <property type="project" value="TreeGrafter"/>
</dbReference>
<reference evidence="3 4" key="1">
    <citation type="submission" date="2024-01" db="EMBL/GenBank/DDBJ databases">
        <title>The genomes of 5 underutilized Papilionoideae crops provide insights into root nodulation and disease resistanc.</title>
        <authorList>
            <person name="Jiang F."/>
        </authorList>
    </citation>
    <scope>NUCLEOTIDE SEQUENCE [LARGE SCALE GENOMIC DNA]</scope>
    <source>
        <strain evidence="3">JINMINGXINNONG_FW02</strain>
        <tissue evidence="3">Leaves</tissue>
    </source>
</reference>
<sequence>MSTDTEEQPPKHSPPNLFSLFPKIHFQFPFLPLQPQPSPPPPPPQSNPQDEVPNLKSNVVRFPKTQAAVISSTPLQAEIDVANSPAARTTNPLLLWQIYALGTIAISTWVWARWNERKGRGGSPDDERRHSDDGNH</sequence>
<feature type="region of interest" description="Disordered" evidence="1">
    <location>
        <begin position="30"/>
        <end position="58"/>
    </location>
</feature>
<protein>
    <recommendedName>
        <fullName evidence="5">Transmembrane protein</fullName>
    </recommendedName>
</protein>
<dbReference type="EMBL" id="JAYMYR010000006">
    <property type="protein sequence ID" value="KAK7356939.1"/>
    <property type="molecule type" value="Genomic_DNA"/>
</dbReference>
<keyword evidence="4" id="KW-1185">Reference proteome</keyword>
<evidence type="ECO:0008006" key="5">
    <source>
        <dbReference type="Google" id="ProtNLM"/>
    </source>
</evidence>
<dbReference type="PANTHER" id="PTHR36374">
    <property type="entry name" value="OS01G0969000 PROTEIN"/>
    <property type="match status" value="1"/>
</dbReference>